<keyword evidence="8 11" id="KW-0238">DNA-binding</keyword>
<feature type="binding site" evidence="11">
    <location>
        <position position="16"/>
    </location>
    <ligand>
        <name>[4Fe-4S] cluster</name>
        <dbReference type="ChEBI" id="CHEBI:49883"/>
    </ligand>
</feature>
<dbReference type="AlphaFoldDB" id="A0A1D8B2R3"/>
<dbReference type="GO" id="GO:0035731">
    <property type="term" value="F:dinitrosyl-iron complex binding"/>
    <property type="evidence" value="ECO:0007669"/>
    <property type="project" value="UniProtKB-UniRule"/>
</dbReference>
<organism evidence="13 14">
    <name type="scientific">Pauljensenia hongkongensis</name>
    <dbReference type="NCBI Taxonomy" id="178339"/>
    <lineage>
        <taxon>Bacteria</taxon>
        <taxon>Bacillati</taxon>
        <taxon>Actinomycetota</taxon>
        <taxon>Actinomycetes</taxon>
        <taxon>Actinomycetales</taxon>
        <taxon>Actinomycetaceae</taxon>
        <taxon>Pauljensenia</taxon>
    </lineage>
</organism>
<evidence type="ECO:0000256" key="10">
    <source>
        <dbReference type="ARBA" id="ARBA00023163"/>
    </source>
</evidence>
<evidence type="ECO:0000256" key="9">
    <source>
        <dbReference type="ARBA" id="ARBA00023157"/>
    </source>
</evidence>
<protein>
    <recommendedName>
        <fullName evidence="11">Transcriptional regulator WhiB</fullName>
    </recommendedName>
</protein>
<evidence type="ECO:0000256" key="8">
    <source>
        <dbReference type="ARBA" id="ARBA00023125"/>
    </source>
</evidence>
<evidence type="ECO:0000256" key="1">
    <source>
        <dbReference type="ARBA" id="ARBA00004496"/>
    </source>
</evidence>
<keyword evidence="11" id="KW-0963">Cytoplasm</keyword>
<dbReference type="GO" id="GO:0005737">
    <property type="term" value="C:cytoplasm"/>
    <property type="evidence" value="ECO:0007669"/>
    <property type="project" value="UniProtKB-SubCell"/>
</dbReference>
<dbReference type="GO" id="GO:0003677">
    <property type="term" value="F:DNA binding"/>
    <property type="evidence" value="ECO:0007669"/>
    <property type="project" value="UniProtKB-UniRule"/>
</dbReference>
<dbReference type="GO" id="GO:0047134">
    <property type="term" value="F:protein-disulfide reductase [NAD(P)H] activity"/>
    <property type="evidence" value="ECO:0007669"/>
    <property type="project" value="TreeGrafter"/>
</dbReference>
<evidence type="ECO:0000259" key="12">
    <source>
        <dbReference type="PROSITE" id="PS51674"/>
    </source>
</evidence>
<name>A0A1D8B2R3_9ACTO</name>
<evidence type="ECO:0000256" key="7">
    <source>
        <dbReference type="ARBA" id="ARBA00023015"/>
    </source>
</evidence>
<comment type="similarity">
    <text evidence="2 11">Belongs to the WhiB family.</text>
</comment>
<dbReference type="PROSITE" id="PS51674">
    <property type="entry name" value="4FE4S_WBL"/>
    <property type="match status" value="1"/>
</dbReference>
<dbReference type="GO" id="GO:0051539">
    <property type="term" value="F:4 iron, 4 sulfur cluster binding"/>
    <property type="evidence" value="ECO:0007669"/>
    <property type="project" value="UniProtKB-UniRule"/>
</dbReference>
<evidence type="ECO:0000256" key="11">
    <source>
        <dbReference type="HAMAP-Rule" id="MF_01479"/>
    </source>
</evidence>
<dbReference type="Proteomes" id="UP000095214">
    <property type="component" value="Chromosome"/>
</dbReference>
<sequence length="116" mass="13199">MSTHDDDHSWVSRALCAGYEPDALFVQGASQRQVRQRCLMCEVRIECLADALQSGANYGVWGGLTERERRAMLRHYPDIDDWLDWLRNSDDPLAQEIRLPKVPKVLVMVRGESAVG</sequence>
<dbReference type="OrthoDB" id="4228525at2"/>
<gene>
    <name evidence="11" type="primary">whiB</name>
    <name evidence="13" type="ORF">BH719_05965</name>
</gene>
<keyword evidence="4 11" id="KW-0479">Metal-binding</keyword>
<dbReference type="Pfam" id="PF02467">
    <property type="entry name" value="Whib"/>
    <property type="match status" value="1"/>
</dbReference>
<comment type="subcellular location">
    <subcellularLocation>
        <location evidence="1 11">Cytoplasm</location>
    </subcellularLocation>
</comment>
<dbReference type="PANTHER" id="PTHR38839:SF7">
    <property type="entry name" value="TRANSCRIPTIONAL REGULATOR WHIB4"/>
    <property type="match status" value="1"/>
</dbReference>
<comment type="cofactor">
    <cofactor evidence="11">
        <name>[4Fe-4S] cluster</name>
        <dbReference type="ChEBI" id="CHEBI:49883"/>
    </cofactor>
    <text evidence="11">Binds 1 [4Fe-4S] cluster per subunit. Following nitrosylation of the [4Fe-4S] cluster binds 1 [4Fe-8(NO)] cluster per subunit.</text>
</comment>
<dbReference type="InterPro" id="IPR003482">
    <property type="entry name" value="Whib"/>
</dbReference>
<proteinExistence type="inferred from homology"/>
<keyword evidence="6 11" id="KW-0411">Iron-sulfur</keyword>
<dbReference type="EMBL" id="CP017298">
    <property type="protein sequence ID" value="AOS47448.1"/>
    <property type="molecule type" value="Genomic_DNA"/>
</dbReference>
<comment type="function">
    <text evidence="11">Acts as a transcriptional regulator. Probably redox-responsive. The apo- but not holo-form probably binds DNA.</text>
</comment>
<dbReference type="KEGG" id="phon:BH719_05965"/>
<dbReference type="HAMAP" id="MF_01479">
    <property type="entry name" value="WhiB"/>
    <property type="match status" value="1"/>
</dbReference>
<dbReference type="GO" id="GO:0045892">
    <property type="term" value="P:negative regulation of DNA-templated transcription"/>
    <property type="evidence" value="ECO:0007669"/>
    <property type="project" value="TreeGrafter"/>
</dbReference>
<dbReference type="STRING" id="178339.BH719_05965"/>
<evidence type="ECO:0000256" key="2">
    <source>
        <dbReference type="ARBA" id="ARBA00006597"/>
    </source>
</evidence>
<dbReference type="GO" id="GO:0045454">
    <property type="term" value="P:cell redox homeostasis"/>
    <property type="evidence" value="ECO:0007669"/>
    <property type="project" value="TreeGrafter"/>
</dbReference>
<evidence type="ECO:0000256" key="4">
    <source>
        <dbReference type="ARBA" id="ARBA00022723"/>
    </source>
</evidence>
<accession>A0A1D8B2R3</accession>
<evidence type="ECO:0000313" key="14">
    <source>
        <dbReference type="Proteomes" id="UP000095214"/>
    </source>
</evidence>
<feature type="binding site" evidence="11">
    <location>
        <position position="38"/>
    </location>
    <ligand>
        <name>[4Fe-4S] cluster</name>
        <dbReference type="ChEBI" id="CHEBI:49883"/>
    </ligand>
</feature>
<keyword evidence="9 11" id="KW-1015">Disulfide bond</keyword>
<dbReference type="RefSeq" id="WP_009743903.1">
    <property type="nucleotide sequence ID" value="NZ_CP017298.1"/>
</dbReference>
<keyword evidence="7 11" id="KW-0805">Transcription regulation</keyword>
<keyword evidence="3 11" id="KW-0004">4Fe-4S</keyword>
<dbReference type="InterPro" id="IPR034768">
    <property type="entry name" value="4FE4S_WBL"/>
</dbReference>
<dbReference type="PANTHER" id="PTHR38839">
    <property type="entry name" value="TRANSCRIPTIONAL REGULATOR WHID-RELATED"/>
    <property type="match status" value="1"/>
</dbReference>
<feature type="binding site" evidence="11">
    <location>
        <position position="47"/>
    </location>
    <ligand>
        <name>[4Fe-4S] cluster</name>
        <dbReference type="ChEBI" id="CHEBI:49883"/>
    </ligand>
</feature>
<evidence type="ECO:0000256" key="5">
    <source>
        <dbReference type="ARBA" id="ARBA00023004"/>
    </source>
</evidence>
<keyword evidence="10 11" id="KW-0804">Transcription</keyword>
<keyword evidence="5 11" id="KW-0408">Iron</keyword>
<feature type="binding site" evidence="11">
    <location>
        <position position="41"/>
    </location>
    <ligand>
        <name>[4Fe-4S] cluster</name>
        <dbReference type="ChEBI" id="CHEBI:49883"/>
    </ligand>
</feature>
<evidence type="ECO:0000313" key="13">
    <source>
        <dbReference type="EMBL" id="AOS47448.1"/>
    </source>
</evidence>
<evidence type="ECO:0000256" key="3">
    <source>
        <dbReference type="ARBA" id="ARBA00022485"/>
    </source>
</evidence>
<reference evidence="13 14" key="1">
    <citation type="submission" date="2016-09" db="EMBL/GenBank/DDBJ databases">
        <title>Complete genome sequence of Actinomyces hongkongensis HKU8.</title>
        <authorList>
            <person name="Gao Y.-X."/>
            <person name="Zhou Y.-Y."/>
            <person name="Xie Y."/>
            <person name="Wang M."/>
            <person name="Wang S.-J."/>
            <person name="Shen S.-G."/>
        </authorList>
    </citation>
    <scope>NUCLEOTIDE SEQUENCE [LARGE SCALE GENOMIC DNA]</scope>
    <source>
        <strain evidence="13 14">HKU8</strain>
    </source>
</reference>
<comment type="PTM">
    <text evidence="11">Upon Fe-S cluster removal intramolecular disulfide bonds are formed.</text>
</comment>
<feature type="domain" description="4Fe-4S Wbl-type" evidence="12">
    <location>
        <begin position="15"/>
        <end position="71"/>
    </location>
</feature>
<keyword evidence="14" id="KW-1185">Reference proteome</keyword>
<dbReference type="GO" id="GO:0046872">
    <property type="term" value="F:metal ion binding"/>
    <property type="evidence" value="ECO:0007669"/>
    <property type="project" value="UniProtKB-KW"/>
</dbReference>
<comment type="PTM">
    <text evidence="11">The Fe-S cluster can be nitrosylated by nitric oxide (NO).</text>
</comment>
<evidence type="ECO:0000256" key="6">
    <source>
        <dbReference type="ARBA" id="ARBA00023014"/>
    </source>
</evidence>